<dbReference type="InterPro" id="IPR053791">
    <property type="entry name" value="MFS_Tri12-like"/>
</dbReference>
<dbReference type="AlphaFoldDB" id="A0A9W9IJ04"/>
<sequence>MSDSKPAPDTEASSVPPSPTMATSQQAVNLDDLPNGYYRSKNFIGSLIAVCLMAISLFLGYTLPVNSLTQINADLGPDPNYNMITTIFTLISGVAILLVGRLGDIFGRRYFLIGGQFLGLIGSIVCATAKNVPTVIGGSALCGLAAAVQLTFTFVIAELVPNRARPLVNAGLFITTFPFAGFGALIAQLFIANTENSWRWNYYLNIITCGISLILFVFCYFPPGWETKHKGQNRLEGLKKFDYVGFVLYAGGLILVLLGLSWGGTSHAWNSAHVVAVLVVGFAALIAFVLYEIFAPLEQPLIPMSLLKHRGYSATVCSALVGNMVYFSLSLLWPQEIASLFTSDKIEAGWLAISVGLGVIVGEIVGGILMKPLGHSKYQLITSTIFITAFSGAMAAVNQDRQAYGIAFTAIGGFAVGYLELVTLIMCPLYCKPEDIGLASGFLGSAKQVAGTIATAIYVAILNNRLTDNLPKEVSAAALKAGLPKSSLTKLLKAVSSESKSAMKSVPGITDKILAAVTTATKTAYADSFRIVFLASIAFGSCAIIAALISVPVDEQLDDVVAAKLAGSGASEETLPTHDKNETTQ</sequence>
<comment type="subcellular location">
    <subcellularLocation>
        <location evidence="1">Membrane</location>
        <topology evidence="1">Multi-pass membrane protein</topology>
    </subcellularLocation>
</comment>
<reference evidence="9" key="1">
    <citation type="submission" date="2022-11" db="EMBL/GenBank/DDBJ databases">
        <authorList>
            <person name="Petersen C."/>
        </authorList>
    </citation>
    <scope>NUCLEOTIDE SEQUENCE</scope>
    <source>
        <strain evidence="9">IBT 21917</strain>
    </source>
</reference>
<evidence type="ECO:0000259" key="8">
    <source>
        <dbReference type="PROSITE" id="PS50850"/>
    </source>
</evidence>
<dbReference type="PANTHER" id="PTHR23501:SF109">
    <property type="entry name" value="MAJOR FACILITATOR SUPERFAMILY (MFS) PROFILE DOMAIN-CONTAINING PROTEIN-RELATED"/>
    <property type="match status" value="1"/>
</dbReference>
<dbReference type="Gene3D" id="1.20.1250.20">
    <property type="entry name" value="MFS general substrate transporter like domains"/>
    <property type="match status" value="2"/>
</dbReference>
<evidence type="ECO:0000256" key="4">
    <source>
        <dbReference type="ARBA" id="ARBA00022989"/>
    </source>
</evidence>
<dbReference type="InterPro" id="IPR036259">
    <property type="entry name" value="MFS_trans_sf"/>
</dbReference>
<keyword evidence="4 7" id="KW-1133">Transmembrane helix</keyword>
<comment type="caution">
    <text evidence="9">The sequence shown here is derived from an EMBL/GenBank/DDBJ whole genome shotgun (WGS) entry which is preliminary data.</text>
</comment>
<evidence type="ECO:0000313" key="10">
    <source>
        <dbReference type="Proteomes" id="UP001146351"/>
    </source>
</evidence>
<feature type="transmembrane region" description="Helical" evidence="7">
    <location>
        <begin position="380"/>
        <end position="397"/>
    </location>
</feature>
<dbReference type="InterPro" id="IPR010573">
    <property type="entry name" value="MFS_Str1/Tri12-like"/>
</dbReference>
<evidence type="ECO:0000256" key="6">
    <source>
        <dbReference type="SAM" id="MobiDB-lite"/>
    </source>
</evidence>
<name>A0A9W9IJ04_9EURO</name>
<evidence type="ECO:0000256" key="2">
    <source>
        <dbReference type="ARBA" id="ARBA00022448"/>
    </source>
</evidence>
<feature type="transmembrane region" description="Helical" evidence="7">
    <location>
        <begin position="348"/>
        <end position="368"/>
    </location>
</feature>
<dbReference type="Pfam" id="PF06609">
    <property type="entry name" value="TRI12"/>
    <property type="match status" value="1"/>
</dbReference>
<feature type="transmembrane region" description="Helical" evidence="7">
    <location>
        <begin position="136"/>
        <end position="160"/>
    </location>
</feature>
<organism evidence="9 10">
    <name type="scientific">Penicillium capsulatum</name>
    <dbReference type="NCBI Taxonomy" id="69766"/>
    <lineage>
        <taxon>Eukaryota</taxon>
        <taxon>Fungi</taxon>
        <taxon>Dikarya</taxon>
        <taxon>Ascomycota</taxon>
        <taxon>Pezizomycotina</taxon>
        <taxon>Eurotiomycetes</taxon>
        <taxon>Eurotiomycetidae</taxon>
        <taxon>Eurotiales</taxon>
        <taxon>Aspergillaceae</taxon>
        <taxon>Penicillium</taxon>
    </lineage>
</organism>
<protein>
    <recommendedName>
        <fullName evidence="8">Major facilitator superfamily (MFS) profile domain-containing protein</fullName>
    </recommendedName>
</protein>
<dbReference type="InterPro" id="IPR020846">
    <property type="entry name" value="MFS_dom"/>
</dbReference>
<feature type="transmembrane region" description="Helical" evidence="7">
    <location>
        <begin position="268"/>
        <end position="291"/>
    </location>
</feature>
<proteinExistence type="predicted"/>
<dbReference type="EMBL" id="JAPQKO010000002">
    <property type="protein sequence ID" value="KAJ5179968.1"/>
    <property type="molecule type" value="Genomic_DNA"/>
</dbReference>
<dbReference type="PANTHER" id="PTHR23501">
    <property type="entry name" value="MAJOR FACILITATOR SUPERFAMILY"/>
    <property type="match status" value="1"/>
</dbReference>
<keyword evidence="10" id="KW-1185">Reference proteome</keyword>
<accession>A0A9W9IJ04</accession>
<feature type="transmembrane region" description="Helical" evidence="7">
    <location>
        <begin position="403"/>
        <end position="431"/>
    </location>
</feature>
<feature type="transmembrane region" description="Helical" evidence="7">
    <location>
        <begin position="312"/>
        <end position="333"/>
    </location>
</feature>
<feature type="transmembrane region" description="Helical" evidence="7">
    <location>
        <begin position="167"/>
        <end position="190"/>
    </location>
</feature>
<feature type="domain" description="Major facilitator superfamily (MFS) profile" evidence="8">
    <location>
        <begin position="46"/>
        <end position="558"/>
    </location>
</feature>
<keyword evidence="5 7" id="KW-0472">Membrane</keyword>
<feature type="region of interest" description="Disordered" evidence="6">
    <location>
        <begin position="1"/>
        <end position="24"/>
    </location>
</feature>
<feature type="transmembrane region" description="Helical" evidence="7">
    <location>
        <begin position="43"/>
        <end position="63"/>
    </location>
</feature>
<evidence type="ECO:0000256" key="5">
    <source>
        <dbReference type="ARBA" id="ARBA00023136"/>
    </source>
</evidence>
<evidence type="ECO:0000313" key="9">
    <source>
        <dbReference type="EMBL" id="KAJ5179968.1"/>
    </source>
</evidence>
<evidence type="ECO:0000256" key="7">
    <source>
        <dbReference type="SAM" id="Phobius"/>
    </source>
</evidence>
<feature type="compositionally biased region" description="Polar residues" evidence="6">
    <location>
        <begin position="11"/>
        <end position="24"/>
    </location>
</feature>
<feature type="transmembrane region" description="Helical" evidence="7">
    <location>
        <begin position="531"/>
        <end position="551"/>
    </location>
</feature>
<feature type="transmembrane region" description="Helical" evidence="7">
    <location>
        <begin position="241"/>
        <end position="262"/>
    </location>
</feature>
<keyword evidence="2" id="KW-0813">Transport</keyword>
<reference evidence="9" key="2">
    <citation type="journal article" date="2023" name="IMA Fungus">
        <title>Comparative genomic study of the Penicillium genus elucidates a diverse pangenome and 15 lateral gene transfer events.</title>
        <authorList>
            <person name="Petersen C."/>
            <person name="Sorensen T."/>
            <person name="Nielsen M.R."/>
            <person name="Sondergaard T.E."/>
            <person name="Sorensen J.L."/>
            <person name="Fitzpatrick D.A."/>
            <person name="Frisvad J.C."/>
            <person name="Nielsen K.L."/>
        </authorList>
    </citation>
    <scope>NUCLEOTIDE SEQUENCE</scope>
    <source>
        <strain evidence="9">IBT 21917</strain>
    </source>
</reference>
<dbReference type="PROSITE" id="PS50850">
    <property type="entry name" value="MFS"/>
    <property type="match status" value="1"/>
</dbReference>
<dbReference type="SUPFAM" id="SSF103473">
    <property type="entry name" value="MFS general substrate transporter"/>
    <property type="match status" value="1"/>
</dbReference>
<dbReference type="GO" id="GO:0005886">
    <property type="term" value="C:plasma membrane"/>
    <property type="evidence" value="ECO:0007669"/>
    <property type="project" value="TreeGrafter"/>
</dbReference>
<gene>
    <name evidence="9" type="ORF">N7492_003178</name>
</gene>
<feature type="transmembrane region" description="Helical" evidence="7">
    <location>
        <begin position="202"/>
        <end position="221"/>
    </location>
</feature>
<feature type="transmembrane region" description="Helical" evidence="7">
    <location>
        <begin position="83"/>
        <end position="103"/>
    </location>
</feature>
<dbReference type="OrthoDB" id="2587356at2759"/>
<dbReference type="CDD" id="cd06179">
    <property type="entry name" value="MFS_TRI12_like"/>
    <property type="match status" value="1"/>
</dbReference>
<keyword evidence="3 7" id="KW-0812">Transmembrane</keyword>
<dbReference type="GO" id="GO:0022857">
    <property type="term" value="F:transmembrane transporter activity"/>
    <property type="evidence" value="ECO:0007669"/>
    <property type="project" value="InterPro"/>
</dbReference>
<evidence type="ECO:0000256" key="1">
    <source>
        <dbReference type="ARBA" id="ARBA00004141"/>
    </source>
</evidence>
<evidence type="ECO:0000256" key="3">
    <source>
        <dbReference type="ARBA" id="ARBA00022692"/>
    </source>
</evidence>
<dbReference type="Proteomes" id="UP001146351">
    <property type="component" value="Unassembled WGS sequence"/>
</dbReference>